<organism evidence="1 2">
    <name type="scientific">Skeletonema marinoi</name>
    <dbReference type="NCBI Taxonomy" id="267567"/>
    <lineage>
        <taxon>Eukaryota</taxon>
        <taxon>Sar</taxon>
        <taxon>Stramenopiles</taxon>
        <taxon>Ochrophyta</taxon>
        <taxon>Bacillariophyta</taxon>
        <taxon>Coscinodiscophyceae</taxon>
        <taxon>Thalassiosirophycidae</taxon>
        <taxon>Thalassiosirales</taxon>
        <taxon>Skeletonemataceae</taxon>
        <taxon>Skeletonema</taxon>
        <taxon>Skeletonema marinoi-dohrnii complex</taxon>
    </lineage>
</organism>
<dbReference type="Proteomes" id="UP001224775">
    <property type="component" value="Unassembled WGS sequence"/>
</dbReference>
<evidence type="ECO:0000313" key="2">
    <source>
        <dbReference type="Proteomes" id="UP001224775"/>
    </source>
</evidence>
<evidence type="ECO:0000313" key="1">
    <source>
        <dbReference type="EMBL" id="KAK1740908.1"/>
    </source>
</evidence>
<gene>
    <name evidence="1" type="ORF">QTG54_008160</name>
</gene>
<dbReference type="EMBL" id="JATAAI010000014">
    <property type="protein sequence ID" value="KAK1740908.1"/>
    <property type="molecule type" value="Genomic_DNA"/>
</dbReference>
<sequence length="315" mass="36141">MLTNCTHITGVGLEPLRGSIIIEQIDLSLVAYHESPVLEPAPPISWVYVLPILDSIISQAGYELKMLDFPKHWHDSSDPIQFLDRYLHMWSNRFELTCLSTGCNEIVNEVELCCKCMNYYCDFCVTDDDERMIAYCNKCEKRYCYECVAIKDCRCCHQSYCSGHCDVSFHECCEGCGKICPECDTEERRCHRCKDRWCNDCGGEVSQKCSFCNIRLCNCCDTNFKYCENDSCLWNFCGDCLSNSKGCIKCNKCEKVWCDECADNYCGDGFYFPNGHPKIGNCDGCDCNVCFHCNDYWSDCGRCNGIYCDQCWGMT</sequence>
<accession>A0AAD9DCP9</accession>
<protein>
    <submittedName>
        <fullName evidence="1">Uncharacterized protein</fullName>
    </submittedName>
</protein>
<reference evidence="1" key="1">
    <citation type="submission" date="2023-06" db="EMBL/GenBank/DDBJ databases">
        <title>Survivors Of The Sea: Transcriptome response of Skeletonema marinoi to long-term dormancy.</title>
        <authorList>
            <person name="Pinder M.I.M."/>
            <person name="Kourtchenko O."/>
            <person name="Robertson E.K."/>
            <person name="Larsson T."/>
            <person name="Maumus F."/>
            <person name="Osuna-Cruz C.M."/>
            <person name="Vancaester E."/>
            <person name="Stenow R."/>
            <person name="Vandepoele K."/>
            <person name="Ploug H."/>
            <person name="Bruchert V."/>
            <person name="Godhe A."/>
            <person name="Topel M."/>
        </authorList>
    </citation>
    <scope>NUCLEOTIDE SEQUENCE</scope>
    <source>
        <strain evidence="1">R05AC</strain>
    </source>
</reference>
<keyword evidence="2" id="KW-1185">Reference proteome</keyword>
<name>A0AAD9DCP9_9STRA</name>
<dbReference type="AlphaFoldDB" id="A0AAD9DCP9"/>
<comment type="caution">
    <text evidence="1">The sequence shown here is derived from an EMBL/GenBank/DDBJ whole genome shotgun (WGS) entry which is preliminary data.</text>
</comment>
<proteinExistence type="predicted"/>